<dbReference type="Pfam" id="PF01706">
    <property type="entry name" value="FliG_C"/>
    <property type="match status" value="1"/>
</dbReference>
<sequence length="169" mass="18543">MQFASIELNLPEIKTGVITHFDNETGLQAGVGELAELGARGFSLVSVTPAGDGRAVAFLQRPIQTERELHFIRNAFLLEDVLQIATEDLPKVVDAIEVDDLIIALKPASDPLRKAFFDALPEKASLALQEQIEFLMPKSLRAAEAAQERVLQEIKALLRAGEIQLKTQT</sequence>
<dbReference type="InterPro" id="IPR000090">
    <property type="entry name" value="Flg_Motor_Flig"/>
</dbReference>
<accession>A0A383CVL2</accession>
<dbReference type="GO" id="GO:0003774">
    <property type="term" value="F:cytoskeletal motor activity"/>
    <property type="evidence" value="ECO:0007669"/>
    <property type="project" value="InterPro"/>
</dbReference>
<dbReference type="GO" id="GO:0006935">
    <property type="term" value="P:chemotaxis"/>
    <property type="evidence" value="ECO:0007669"/>
    <property type="project" value="InterPro"/>
</dbReference>
<protein>
    <recommendedName>
        <fullName evidence="1">Flagellar motor switch protein FliG C-terminal domain-containing protein</fullName>
    </recommendedName>
</protein>
<gene>
    <name evidence="2" type="ORF">METZ01_LOCUS489086</name>
</gene>
<feature type="domain" description="Flagellar motor switch protein FliG C-terminal" evidence="1">
    <location>
        <begin position="74"/>
        <end position="165"/>
    </location>
</feature>
<evidence type="ECO:0000313" key="2">
    <source>
        <dbReference type="EMBL" id="SVE36232.1"/>
    </source>
</evidence>
<proteinExistence type="predicted"/>
<dbReference type="GO" id="GO:0009288">
    <property type="term" value="C:bacterial-type flagellum"/>
    <property type="evidence" value="ECO:0007669"/>
    <property type="project" value="InterPro"/>
</dbReference>
<dbReference type="AlphaFoldDB" id="A0A383CVL2"/>
<dbReference type="PANTHER" id="PTHR30534">
    <property type="entry name" value="FLAGELLAR MOTOR SWITCH PROTEIN FLIG"/>
    <property type="match status" value="1"/>
</dbReference>
<dbReference type="GO" id="GO:0071973">
    <property type="term" value="P:bacterial-type flagellum-dependent cell motility"/>
    <property type="evidence" value="ECO:0007669"/>
    <property type="project" value="InterPro"/>
</dbReference>
<dbReference type="InterPro" id="IPR011002">
    <property type="entry name" value="FliG_a-hlx"/>
</dbReference>
<organism evidence="2">
    <name type="scientific">marine metagenome</name>
    <dbReference type="NCBI Taxonomy" id="408172"/>
    <lineage>
        <taxon>unclassified sequences</taxon>
        <taxon>metagenomes</taxon>
        <taxon>ecological metagenomes</taxon>
    </lineage>
</organism>
<name>A0A383CVL2_9ZZZZ</name>
<dbReference type="EMBL" id="UINC01212069">
    <property type="protein sequence ID" value="SVE36232.1"/>
    <property type="molecule type" value="Genomic_DNA"/>
</dbReference>
<dbReference type="Gene3D" id="1.10.220.30">
    <property type="match status" value="1"/>
</dbReference>
<reference evidence="2" key="1">
    <citation type="submission" date="2018-05" db="EMBL/GenBank/DDBJ databases">
        <authorList>
            <person name="Lanie J.A."/>
            <person name="Ng W.-L."/>
            <person name="Kazmierczak K.M."/>
            <person name="Andrzejewski T.M."/>
            <person name="Davidsen T.M."/>
            <person name="Wayne K.J."/>
            <person name="Tettelin H."/>
            <person name="Glass J.I."/>
            <person name="Rusch D."/>
            <person name="Podicherti R."/>
            <person name="Tsui H.-C.T."/>
            <person name="Winkler M.E."/>
        </authorList>
    </citation>
    <scope>NUCLEOTIDE SEQUENCE</scope>
</reference>
<dbReference type="SUPFAM" id="SSF48029">
    <property type="entry name" value="FliG"/>
    <property type="match status" value="1"/>
</dbReference>
<evidence type="ECO:0000259" key="1">
    <source>
        <dbReference type="Pfam" id="PF01706"/>
    </source>
</evidence>
<dbReference type="PANTHER" id="PTHR30534:SF0">
    <property type="entry name" value="FLAGELLAR MOTOR SWITCH PROTEIN FLIG"/>
    <property type="match status" value="1"/>
</dbReference>
<dbReference type="InterPro" id="IPR023087">
    <property type="entry name" value="Flg_Motor_Flig_C"/>
</dbReference>